<evidence type="ECO:0008006" key="4">
    <source>
        <dbReference type="Google" id="ProtNLM"/>
    </source>
</evidence>
<gene>
    <name evidence="2" type="ORF">FN846DRAFT_275655</name>
</gene>
<protein>
    <recommendedName>
        <fullName evidence="4">Thioredoxin-like protein</fullName>
    </recommendedName>
</protein>
<sequence>MATAPSEAPQTFDPQAFDRDEEDTIFLLTSLTSGSSSIITATSRLEHILKSNKVPFKAVDLATDDKARRLWQWKGKGKRLPGIAKNGNVLGNFEDIEEWNEYGELRQNLGLKKRKKKINVMDGDTAHSKPSRTATPNVVQPKAPKSDLPAGGVPTAIAQAAAAAGRRKAVGIKSAVDKAEGKKRKPKKKTEGEAAAEPKAEKTAETKAERPAEPEAAKAPEEETKAAAPQAENKEEEPKAALPEAENKEEAPVPEKKDEEAKIEEFESKAEEAVPETKEKATPTEAKSVESAEKKPDEAPTEEAAVSELKSNVEALDLQDKNEALVPGDEESKTPTQTPATKEGEEEK</sequence>
<reference evidence="2 3" key="1">
    <citation type="submission" date="2019-09" db="EMBL/GenBank/DDBJ databases">
        <title>Draft genome of the ectomycorrhizal ascomycete Sphaerosporella brunnea.</title>
        <authorList>
            <consortium name="DOE Joint Genome Institute"/>
            <person name="Benucci G.M."/>
            <person name="Marozzi G."/>
            <person name="Antonielli L."/>
            <person name="Sanchez S."/>
            <person name="Marco P."/>
            <person name="Wang X."/>
            <person name="Falini L.B."/>
            <person name="Barry K."/>
            <person name="Haridas S."/>
            <person name="Lipzen A."/>
            <person name="Labutti K."/>
            <person name="Grigoriev I.V."/>
            <person name="Murat C."/>
            <person name="Martin F."/>
            <person name="Albertini E."/>
            <person name="Donnini D."/>
            <person name="Bonito G."/>
        </authorList>
    </citation>
    <scope>NUCLEOTIDE SEQUENCE [LARGE SCALE GENOMIC DNA]</scope>
    <source>
        <strain evidence="2 3">Sb_GMNB300</strain>
    </source>
</reference>
<evidence type="ECO:0000313" key="2">
    <source>
        <dbReference type="EMBL" id="KAA8896390.1"/>
    </source>
</evidence>
<dbReference type="Proteomes" id="UP000326924">
    <property type="component" value="Unassembled WGS sequence"/>
</dbReference>
<feature type="compositionally biased region" description="Basic and acidic residues" evidence="1">
    <location>
        <begin position="189"/>
        <end position="225"/>
    </location>
</feature>
<proteinExistence type="predicted"/>
<feature type="compositionally biased region" description="Basic and acidic residues" evidence="1">
    <location>
        <begin position="232"/>
        <end position="298"/>
    </location>
</feature>
<accession>A0A5J5EMV7</accession>
<keyword evidence="3" id="KW-1185">Reference proteome</keyword>
<dbReference type="EMBL" id="VXIS01000213">
    <property type="protein sequence ID" value="KAA8896390.1"/>
    <property type="molecule type" value="Genomic_DNA"/>
</dbReference>
<dbReference type="InParanoid" id="A0A5J5EMV7"/>
<dbReference type="Gene3D" id="3.40.30.10">
    <property type="entry name" value="Glutaredoxin"/>
    <property type="match status" value="1"/>
</dbReference>
<organism evidence="2 3">
    <name type="scientific">Sphaerosporella brunnea</name>
    <dbReference type="NCBI Taxonomy" id="1250544"/>
    <lineage>
        <taxon>Eukaryota</taxon>
        <taxon>Fungi</taxon>
        <taxon>Dikarya</taxon>
        <taxon>Ascomycota</taxon>
        <taxon>Pezizomycotina</taxon>
        <taxon>Pezizomycetes</taxon>
        <taxon>Pezizales</taxon>
        <taxon>Pyronemataceae</taxon>
        <taxon>Sphaerosporella</taxon>
    </lineage>
</organism>
<feature type="compositionally biased region" description="Low complexity" evidence="1">
    <location>
        <begin position="150"/>
        <end position="164"/>
    </location>
</feature>
<dbReference type="AlphaFoldDB" id="A0A5J5EMV7"/>
<evidence type="ECO:0000313" key="3">
    <source>
        <dbReference type="Proteomes" id="UP000326924"/>
    </source>
</evidence>
<dbReference type="SUPFAM" id="SSF52833">
    <property type="entry name" value="Thioredoxin-like"/>
    <property type="match status" value="1"/>
</dbReference>
<evidence type="ECO:0000256" key="1">
    <source>
        <dbReference type="SAM" id="MobiDB-lite"/>
    </source>
</evidence>
<comment type="caution">
    <text evidence="2">The sequence shown here is derived from an EMBL/GenBank/DDBJ whole genome shotgun (WGS) entry which is preliminary data.</text>
</comment>
<feature type="region of interest" description="Disordered" evidence="1">
    <location>
        <begin position="120"/>
        <end position="348"/>
    </location>
</feature>
<name>A0A5J5EMV7_9PEZI</name>
<dbReference type="OrthoDB" id="9932926at2759"/>
<dbReference type="InterPro" id="IPR036249">
    <property type="entry name" value="Thioredoxin-like_sf"/>
</dbReference>